<protein>
    <submittedName>
        <fullName evidence="2">Uncharacterized protein</fullName>
    </submittedName>
</protein>
<keyword evidence="1" id="KW-0812">Transmembrane</keyword>
<evidence type="ECO:0000313" key="3">
    <source>
        <dbReference type="Proteomes" id="UP000540128"/>
    </source>
</evidence>
<keyword evidence="1" id="KW-1133">Transmembrane helix</keyword>
<comment type="caution">
    <text evidence="2">The sequence shown here is derived from an EMBL/GenBank/DDBJ whole genome shotgun (WGS) entry which is preliminary data.</text>
</comment>
<dbReference type="Proteomes" id="UP000540128">
    <property type="component" value="Unassembled WGS sequence"/>
</dbReference>
<proteinExistence type="predicted"/>
<organism evidence="2 3">
    <name type="scientific">Streptomyces odorifer</name>
    <dbReference type="NCBI Taxonomy" id="53450"/>
    <lineage>
        <taxon>Bacteria</taxon>
        <taxon>Bacillati</taxon>
        <taxon>Actinomycetota</taxon>
        <taxon>Actinomycetes</taxon>
        <taxon>Kitasatosporales</taxon>
        <taxon>Streptomycetaceae</taxon>
        <taxon>Streptomyces</taxon>
        <taxon>Streptomyces albidoflavus group</taxon>
    </lineage>
</organism>
<evidence type="ECO:0000313" key="2">
    <source>
        <dbReference type="EMBL" id="NUV28063.1"/>
    </source>
</evidence>
<keyword evidence="3" id="KW-1185">Reference proteome</keyword>
<feature type="transmembrane region" description="Helical" evidence="1">
    <location>
        <begin position="41"/>
        <end position="60"/>
    </location>
</feature>
<dbReference type="RefSeq" id="WP_030699324.1">
    <property type="nucleotide sequence ID" value="NZ_JAANNT010000003.1"/>
</dbReference>
<gene>
    <name evidence="2" type="ORF">G6W59_06880</name>
</gene>
<evidence type="ECO:0000256" key="1">
    <source>
        <dbReference type="SAM" id="Phobius"/>
    </source>
</evidence>
<dbReference type="AlphaFoldDB" id="A0A7Y6F1F0"/>
<reference evidence="2 3" key="1">
    <citation type="submission" date="2020-03" db="EMBL/GenBank/DDBJ databases">
        <title>Complete genome sequence of sixteen Streptomyces strains facilitates identification of candidate genes involved in plant growth-promotion in grain legumes and cereals.</title>
        <authorList>
            <person name="Gopalakrishnan S."/>
            <person name="Thakur V."/>
            <person name="Saxena R."/>
            <person name="Vadlamudi S."/>
            <person name="Purohit S."/>
            <person name="Kumar V."/>
            <person name="Rathore A."/>
            <person name="Chitikineni A."/>
            <person name="Varshney R.K."/>
        </authorList>
    </citation>
    <scope>NUCLEOTIDE SEQUENCE [LARGE SCALE GENOMIC DNA]</scope>
    <source>
        <strain evidence="2 3">KAI-180</strain>
    </source>
</reference>
<sequence length="70" mass="7843">MWFPRLAGVFAATWAVLLVALLAPSLLPVAWHPVIYSPASVGLWALTALVAPFVVSVVRWEWIRHGRRPR</sequence>
<name>A0A7Y6F1F0_9ACTN</name>
<keyword evidence="1" id="KW-0472">Membrane</keyword>
<dbReference type="EMBL" id="JAANNT010000003">
    <property type="protein sequence ID" value="NUV28063.1"/>
    <property type="molecule type" value="Genomic_DNA"/>
</dbReference>
<accession>A0A7Y6F1F0</accession>